<dbReference type="CDD" id="cd03257">
    <property type="entry name" value="ABC_NikE_OppD_transporters"/>
    <property type="match status" value="1"/>
</dbReference>
<keyword evidence="8" id="KW-0378">Hydrolase</keyword>
<evidence type="ECO:0000256" key="3">
    <source>
        <dbReference type="ARBA" id="ARBA00022448"/>
    </source>
</evidence>
<proteinExistence type="inferred from homology"/>
<dbReference type="PROSITE" id="PS00211">
    <property type="entry name" value="ABC_TRANSPORTER_1"/>
    <property type="match status" value="1"/>
</dbReference>
<comment type="subcellular location">
    <subcellularLocation>
        <location evidence="1">Cell inner membrane</location>
    </subcellularLocation>
</comment>
<keyword evidence="3" id="KW-0813">Transport</keyword>
<evidence type="ECO:0000256" key="14">
    <source>
        <dbReference type="ARBA" id="ARBA00039050"/>
    </source>
</evidence>
<dbReference type="Proteomes" id="UP001500618">
    <property type="component" value="Unassembled WGS sequence"/>
</dbReference>
<keyword evidence="6" id="KW-0677">Repeat</keyword>
<dbReference type="PROSITE" id="PS50893">
    <property type="entry name" value="ABC_TRANSPORTER_2"/>
    <property type="match status" value="1"/>
</dbReference>
<dbReference type="InterPro" id="IPR017871">
    <property type="entry name" value="ABC_transporter-like_CS"/>
</dbReference>
<feature type="domain" description="ABC transporter" evidence="17">
    <location>
        <begin position="7"/>
        <end position="252"/>
    </location>
</feature>
<evidence type="ECO:0000256" key="8">
    <source>
        <dbReference type="ARBA" id="ARBA00022801"/>
    </source>
</evidence>
<sequence length="323" mass="35538">MSDETLMTVDTVSKWFPAGPGFRRRRRLTAVDRVSLRVRRGETLGIVGESGCGKSTLARCLTRLVEPSSGRIEFDGQDITSAGHRRLVPVRRDLQLVFQDPYASLNPRRRIGATLAEPLRVHREKPTKDGIAELLRTVGLDAAYAERFPHELSGGQRQRVGIARALALRPRLVVADEPVSALDVSIQAQILNLLDDLKERFGLTYVFIAHDLGVVRHTSDRVAVMYLGRVVETAPAGRIFQAPAHPYTKALLSAVPVPDPTAHRTERTALTGEVPSPIDPPAGCRFHPRCPLATGRCRTEEPLLTPLASDHEVACHYPLIVTA</sequence>
<dbReference type="SUPFAM" id="SSF52540">
    <property type="entry name" value="P-loop containing nucleoside triphosphate hydrolases"/>
    <property type="match status" value="1"/>
</dbReference>
<evidence type="ECO:0000259" key="17">
    <source>
        <dbReference type="PROSITE" id="PS50893"/>
    </source>
</evidence>
<dbReference type="InterPro" id="IPR050319">
    <property type="entry name" value="ABC_transp_ATP-bind"/>
</dbReference>
<evidence type="ECO:0000256" key="6">
    <source>
        <dbReference type="ARBA" id="ARBA00022737"/>
    </source>
</evidence>
<evidence type="ECO:0000256" key="15">
    <source>
        <dbReference type="ARBA" id="ARBA00041187"/>
    </source>
</evidence>
<comment type="similarity">
    <text evidence="13">Belongs to the ABC transporter superfamily. Glutathione importer (TC 3.A.1.5.11) family.</text>
</comment>
<dbReference type="InterPro" id="IPR003439">
    <property type="entry name" value="ABC_transporter-like_ATP-bd"/>
</dbReference>
<evidence type="ECO:0000256" key="9">
    <source>
        <dbReference type="ARBA" id="ARBA00022840"/>
    </source>
</evidence>
<gene>
    <name evidence="18" type="ORF">GCM10009765_83910</name>
</gene>
<evidence type="ECO:0000256" key="4">
    <source>
        <dbReference type="ARBA" id="ARBA00022475"/>
    </source>
</evidence>
<keyword evidence="5" id="KW-0997">Cell inner membrane</keyword>
<accession>A0ABN2JDA1</accession>
<evidence type="ECO:0000256" key="16">
    <source>
        <dbReference type="ARBA" id="ARBA00047640"/>
    </source>
</evidence>
<dbReference type="InterPro" id="IPR027417">
    <property type="entry name" value="P-loop_NTPase"/>
</dbReference>
<evidence type="ECO:0000313" key="18">
    <source>
        <dbReference type="EMBL" id="GAA1723163.1"/>
    </source>
</evidence>
<keyword evidence="11" id="KW-0472">Membrane</keyword>
<evidence type="ECO:0000256" key="10">
    <source>
        <dbReference type="ARBA" id="ARBA00022967"/>
    </source>
</evidence>
<evidence type="ECO:0000256" key="5">
    <source>
        <dbReference type="ARBA" id="ARBA00022519"/>
    </source>
</evidence>
<protein>
    <recommendedName>
        <fullName evidence="15">Glutathione import ATP-binding protein GsiA</fullName>
        <ecNumber evidence="14">7.4.2.10</ecNumber>
    </recommendedName>
</protein>
<comment type="catalytic activity">
    <reaction evidence="16">
        <text>glutathione(out) + ATP + H2O = glutathione(in) + ADP + phosphate + H(+)</text>
        <dbReference type="Rhea" id="RHEA:29791"/>
        <dbReference type="ChEBI" id="CHEBI:15377"/>
        <dbReference type="ChEBI" id="CHEBI:15378"/>
        <dbReference type="ChEBI" id="CHEBI:30616"/>
        <dbReference type="ChEBI" id="CHEBI:43474"/>
        <dbReference type="ChEBI" id="CHEBI:57925"/>
        <dbReference type="ChEBI" id="CHEBI:456216"/>
        <dbReference type="EC" id="7.4.2.10"/>
    </reaction>
</comment>
<comment type="caution">
    <text evidence="18">The sequence shown here is derived from an EMBL/GenBank/DDBJ whole genome shotgun (WGS) entry which is preliminary data.</text>
</comment>
<organism evidence="18 19">
    <name type="scientific">Fodinicola feengrottensis</name>
    <dbReference type="NCBI Taxonomy" id="435914"/>
    <lineage>
        <taxon>Bacteria</taxon>
        <taxon>Bacillati</taxon>
        <taxon>Actinomycetota</taxon>
        <taxon>Actinomycetes</taxon>
        <taxon>Mycobacteriales</taxon>
        <taxon>Fodinicola</taxon>
    </lineage>
</organism>
<evidence type="ECO:0000256" key="2">
    <source>
        <dbReference type="ARBA" id="ARBA00011469"/>
    </source>
</evidence>
<keyword evidence="7" id="KW-0547">Nucleotide-binding</keyword>
<dbReference type="InterPro" id="IPR013563">
    <property type="entry name" value="Oligopep_ABC_C"/>
</dbReference>
<comment type="subunit">
    <text evidence="2">The complex is composed of two ATP-binding proteins (GsiA), two transmembrane proteins (GsiC and GsiD) and a solute-binding protein (GsiB).</text>
</comment>
<keyword evidence="19" id="KW-1185">Reference proteome</keyword>
<evidence type="ECO:0000256" key="13">
    <source>
        <dbReference type="ARBA" id="ARBA00038416"/>
    </source>
</evidence>
<keyword evidence="4" id="KW-1003">Cell membrane</keyword>
<comment type="function">
    <text evidence="12">Part of the ABC transporter complex GsiABCD involved in glutathione import. Responsible for energy coupling to the transport system.</text>
</comment>
<reference evidence="18 19" key="1">
    <citation type="journal article" date="2019" name="Int. J. Syst. Evol. Microbiol.">
        <title>The Global Catalogue of Microorganisms (GCM) 10K type strain sequencing project: providing services to taxonomists for standard genome sequencing and annotation.</title>
        <authorList>
            <consortium name="The Broad Institute Genomics Platform"/>
            <consortium name="The Broad Institute Genome Sequencing Center for Infectious Disease"/>
            <person name="Wu L."/>
            <person name="Ma J."/>
        </authorList>
    </citation>
    <scope>NUCLEOTIDE SEQUENCE [LARGE SCALE GENOMIC DNA]</scope>
    <source>
        <strain evidence="18 19">JCM 14718</strain>
    </source>
</reference>
<dbReference type="NCBIfam" id="TIGR01727">
    <property type="entry name" value="oligo_HPY"/>
    <property type="match status" value="1"/>
</dbReference>
<dbReference type="RefSeq" id="WP_344315534.1">
    <property type="nucleotide sequence ID" value="NZ_BAAANY010000056.1"/>
</dbReference>
<keyword evidence="9" id="KW-0067">ATP-binding</keyword>
<dbReference type="Pfam" id="PF00005">
    <property type="entry name" value="ABC_tran"/>
    <property type="match status" value="1"/>
</dbReference>
<evidence type="ECO:0000256" key="11">
    <source>
        <dbReference type="ARBA" id="ARBA00023136"/>
    </source>
</evidence>
<dbReference type="EC" id="7.4.2.10" evidence="14"/>
<dbReference type="InterPro" id="IPR003593">
    <property type="entry name" value="AAA+_ATPase"/>
</dbReference>
<evidence type="ECO:0000256" key="12">
    <source>
        <dbReference type="ARBA" id="ARBA00037530"/>
    </source>
</evidence>
<keyword evidence="10" id="KW-1278">Translocase</keyword>
<dbReference type="SMART" id="SM00382">
    <property type="entry name" value="AAA"/>
    <property type="match status" value="1"/>
</dbReference>
<evidence type="ECO:0000313" key="19">
    <source>
        <dbReference type="Proteomes" id="UP001500618"/>
    </source>
</evidence>
<dbReference type="Pfam" id="PF08352">
    <property type="entry name" value="oligo_HPY"/>
    <property type="match status" value="1"/>
</dbReference>
<dbReference type="PANTHER" id="PTHR43776:SF15">
    <property type="entry name" value="GLUTATHIONE IMPORT ATP-BINDING PROTEIN GSIA"/>
    <property type="match status" value="1"/>
</dbReference>
<dbReference type="Gene3D" id="3.40.50.300">
    <property type="entry name" value="P-loop containing nucleotide triphosphate hydrolases"/>
    <property type="match status" value="1"/>
</dbReference>
<evidence type="ECO:0000256" key="7">
    <source>
        <dbReference type="ARBA" id="ARBA00022741"/>
    </source>
</evidence>
<dbReference type="EMBL" id="BAAANY010000056">
    <property type="protein sequence ID" value="GAA1723163.1"/>
    <property type="molecule type" value="Genomic_DNA"/>
</dbReference>
<name>A0ABN2JDA1_9ACTN</name>
<evidence type="ECO:0000256" key="1">
    <source>
        <dbReference type="ARBA" id="ARBA00004533"/>
    </source>
</evidence>
<dbReference type="PANTHER" id="PTHR43776">
    <property type="entry name" value="TRANSPORT ATP-BINDING PROTEIN"/>
    <property type="match status" value="1"/>
</dbReference>